<reference evidence="1 2" key="1">
    <citation type="submission" date="2024-01" db="EMBL/GenBank/DDBJ databases">
        <title>The genomes of 5 underutilized Papilionoideae crops provide insights into root nodulation and disease resistance.</title>
        <authorList>
            <person name="Yuan L."/>
        </authorList>
    </citation>
    <scope>NUCLEOTIDE SEQUENCE [LARGE SCALE GENOMIC DNA]</scope>
    <source>
        <strain evidence="1">LY-2023</strain>
        <tissue evidence="1">Leaf</tissue>
    </source>
</reference>
<sequence length="69" mass="7722">MKKLPSSCSAFGFGGLTKKKVRNILLSIGTKLVLQIRNRHSRLAKFIDVVMGTLHFKVERSLCVFISCV</sequence>
<organism evidence="1 2">
    <name type="scientific">Clitoria ternatea</name>
    <name type="common">Butterfly pea</name>
    <dbReference type="NCBI Taxonomy" id="43366"/>
    <lineage>
        <taxon>Eukaryota</taxon>
        <taxon>Viridiplantae</taxon>
        <taxon>Streptophyta</taxon>
        <taxon>Embryophyta</taxon>
        <taxon>Tracheophyta</taxon>
        <taxon>Spermatophyta</taxon>
        <taxon>Magnoliopsida</taxon>
        <taxon>eudicotyledons</taxon>
        <taxon>Gunneridae</taxon>
        <taxon>Pentapetalae</taxon>
        <taxon>rosids</taxon>
        <taxon>fabids</taxon>
        <taxon>Fabales</taxon>
        <taxon>Fabaceae</taxon>
        <taxon>Papilionoideae</taxon>
        <taxon>50 kb inversion clade</taxon>
        <taxon>NPAAA clade</taxon>
        <taxon>indigoferoid/millettioid clade</taxon>
        <taxon>Phaseoleae</taxon>
        <taxon>Clitoria</taxon>
    </lineage>
</organism>
<dbReference type="EMBL" id="JAYKXN010000001">
    <property type="protein sequence ID" value="KAK7319626.1"/>
    <property type="molecule type" value="Genomic_DNA"/>
</dbReference>
<dbReference type="Proteomes" id="UP001359559">
    <property type="component" value="Unassembled WGS sequence"/>
</dbReference>
<name>A0AAN9Q255_CLITE</name>
<evidence type="ECO:0000313" key="2">
    <source>
        <dbReference type="Proteomes" id="UP001359559"/>
    </source>
</evidence>
<dbReference type="AlphaFoldDB" id="A0AAN9Q255"/>
<evidence type="ECO:0000313" key="1">
    <source>
        <dbReference type="EMBL" id="KAK7319626.1"/>
    </source>
</evidence>
<protein>
    <submittedName>
        <fullName evidence="1">Uncharacterized protein</fullName>
    </submittedName>
</protein>
<keyword evidence="2" id="KW-1185">Reference proteome</keyword>
<gene>
    <name evidence="1" type="ORF">RJT34_04349</name>
</gene>
<proteinExistence type="predicted"/>
<accession>A0AAN9Q255</accession>
<comment type="caution">
    <text evidence="1">The sequence shown here is derived from an EMBL/GenBank/DDBJ whole genome shotgun (WGS) entry which is preliminary data.</text>
</comment>